<dbReference type="InterPro" id="IPR036909">
    <property type="entry name" value="Cyt_c-like_dom_sf"/>
</dbReference>
<proteinExistence type="predicted"/>
<dbReference type="AlphaFoldDB" id="A0A1H3F7Y9"/>
<evidence type="ECO:0000313" key="3">
    <source>
        <dbReference type="Proteomes" id="UP000182902"/>
    </source>
</evidence>
<feature type="chain" id="PRO_5010384275" description="Cytochrome c domain-containing protein" evidence="1">
    <location>
        <begin position="23"/>
        <end position="112"/>
    </location>
</feature>
<reference evidence="2 3" key="1">
    <citation type="submission" date="2016-10" db="EMBL/GenBank/DDBJ databases">
        <authorList>
            <person name="de Groot N.N."/>
        </authorList>
    </citation>
    <scope>NUCLEOTIDE SEQUENCE [LARGE SCALE GENOMIC DNA]</scope>
    <source>
        <strain evidence="2 3">ICMP 14252</strain>
    </source>
</reference>
<dbReference type="GO" id="GO:0009055">
    <property type="term" value="F:electron transfer activity"/>
    <property type="evidence" value="ECO:0007669"/>
    <property type="project" value="InterPro"/>
</dbReference>
<accession>A0A1H3F7Y9</accession>
<evidence type="ECO:0000256" key="1">
    <source>
        <dbReference type="SAM" id="SignalP"/>
    </source>
</evidence>
<dbReference type="GO" id="GO:0020037">
    <property type="term" value="F:heme binding"/>
    <property type="evidence" value="ECO:0007669"/>
    <property type="project" value="InterPro"/>
</dbReference>
<protein>
    <recommendedName>
        <fullName evidence="4">Cytochrome c domain-containing protein</fullName>
    </recommendedName>
</protein>
<dbReference type="Proteomes" id="UP000182902">
    <property type="component" value="Unassembled WGS sequence"/>
</dbReference>
<keyword evidence="1" id="KW-0732">Signal</keyword>
<gene>
    <name evidence="2" type="ORF">SAMN05216247_10245</name>
</gene>
<evidence type="ECO:0000313" key="2">
    <source>
        <dbReference type="EMBL" id="SDX87081.1"/>
    </source>
</evidence>
<sequence>MMFLERLSIGSALLLLVGNAHALAGKKVFAEGDSQPGAMPCVACRGGEGQGQKVGDSYVMRPLWGKDSHNWDAGMHRINTAASFIRVKFHANDGVNLYGQTVEGVLIGQGIR</sequence>
<dbReference type="Gene3D" id="1.10.760.10">
    <property type="entry name" value="Cytochrome c-like domain"/>
    <property type="match status" value="1"/>
</dbReference>
<evidence type="ECO:0008006" key="4">
    <source>
        <dbReference type="Google" id="ProtNLM"/>
    </source>
</evidence>
<dbReference type="EMBL" id="FNOX01000002">
    <property type="protein sequence ID" value="SDX87081.1"/>
    <property type="molecule type" value="Genomic_DNA"/>
</dbReference>
<name>A0A1H3F7Y9_9PSED</name>
<feature type="signal peptide" evidence="1">
    <location>
        <begin position="1"/>
        <end position="22"/>
    </location>
</feature>
<organism evidence="2 3">
    <name type="scientific">Pseudomonas salomonii</name>
    <dbReference type="NCBI Taxonomy" id="191391"/>
    <lineage>
        <taxon>Bacteria</taxon>
        <taxon>Pseudomonadati</taxon>
        <taxon>Pseudomonadota</taxon>
        <taxon>Gammaproteobacteria</taxon>
        <taxon>Pseudomonadales</taxon>
        <taxon>Pseudomonadaceae</taxon>
        <taxon>Pseudomonas</taxon>
    </lineage>
</organism>